<protein>
    <submittedName>
        <fullName evidence="1">Uncharacterized protein</fullName>
    </submittedName>
</protein>
<evidence type="ECO:0000313" key="1">
    <source>
        <dbReference type="EMBL" id="MFH4984122.1"/>
    </source>
</evidence>
<sequence length="102" mass="11162">MPNSHKKEDGYNALRDMICKFGSETSSSSPTNLYLSLTKEVSSKRTTSTTLFPCSLENAEVCLQLVLSCLSGPVLSCTFSASSNVLVRNKQFIMETATIPHH</sequence>
<gene>
    <name evidence="1" type="ORF">AB6A40_010831</name>
</gene>
<dbReference type="AlphaFoldDB" id="A0ABD6F356"/>
<name>A0ABD6F356_9BILA</name>
<proteinExistence type="predicted"/>
<reference evidence="1 2" key="1">
    <citation type="submission" date="2024-08" db="EMBL/GenBank/DDBJ databases">
        <title>Gnathostoma spinigerum genome.</title>
        <authorList>
            <person name="Gonzalez-Bertolin B."/>
            <person name="Monzon S."/>
            <person name="Zaballos A."/>
            <person name="Jimenez P."/>
            <person name="Dekumyoy P."/>
            <person name="Varona S."/>
            <person name="Cuesta I."/>
            <person name="Sumanam S."/>
            <person name="Adisakwattana P."/>
            <person name="Gasser R.B."/>
            <person name="Hernandez-Gonzalez A."/>
            <person name="Young N.D."/>
            <person name="Perteguer M.J."/>
        </authorList>
    </citation>
    <scope>NUCLEOTIDE SEQUENCE [LARGE SCALE GENOMIC DNA]</scope>
    <source>
        <strain evidence="1">AL3</strain>
        <tissue evidence="1">Liver</tissue>
    </source>
</reference>
<dbReference type="Proteomes" id="UP001608902">
    <property type="component" value="Unassembled WGS sequence"/>
</dbReference>
<evidence type="ECO:0000313" key="2">
    <source>
        <dbReference type="Proteomes" id="UP001608902"/>
    </source>
</evidence>
<organism evidence="1 2">
    <name type="scientific">Gnathostoma spinigerum</name>
    <dbReference type="NCBI Taxonomy" id="75299"/>
    <lineage>
        <taxon>Eukaryota</taxon>
        <taxon>Metazoa</taxon>
        <taxon>Ecdysozoa</taxon>
        <taxon>Nematoda</taxon>
        <taxon>Chromadorea</taxon>
        <taxon>Rhabditida</taxon>
        <taxon>Spirurina</taxon>
        <taxon>Gnathostomatomorpha</taxon>
        <taxon>Gnathostomatoidea</taxon>
        <taxon>Gnathostomatidae</taxon>
        <taxon>Gnathostoma</taxon>
    </lineage>
</organism>
<dbReference type="EMBL" id="JBGFUD010015351">
    <property type="protein sequence ID" value="MFH4984122.1"/>
    <property type="molecule type" value="Genomic_DNA"/>
</dbReference>
<comment type="caution">
    <text evidence="1">The sequence shown here is derived from an EMBL/GenBank/DDBJ whole genome shotgun (WGS) entry which is preliminary data.</text>
</comment>
<keyword evidence="2" id="KW-1185">Reference proteome</keyword>
<accession>A0ABD6F356</accession>